<protein>
    <submittedName>
        <fullName evidence="1">Rhs element Vgr protein</fullName>
    </submittedName>
</protein>
<dbReference type="Gene3D" id="3.55.50.10">
    <property type="entry name" value="Baseplate protein-like domains"/>
    <property type="match status" value="1"/>
</dbReference>
<dbReference type="InterPro" id="IPR006533">
    <property type="entry name" value="T6SS_Vgr_RhsGE"/>
</dbReference>
<name>A0A1I4AIV2_9BACT</name>
<dbReference type="EMBL" id="FORX01000040">
    <property type="protein sequence ID" value="SFK55689.1"/>
    <property type="molecule type" value="Genomic_DNA"/>
</dbReference>
<accession>A0A1I4AIV2</accession>
<dbReference type="Proteomes" id="UP000198635">
    <property type="component" value="Unassembled WGS sequence"/>
</dbReference>
<dbReference type="AlphaFoldDB" id="A0A1I4AIV2"/>
<dbReference type="Gene3D" id="2.30.110.50">
    <property type="match status" value="1"/>
</dbReference>
<dbReference type="RefSeq" id="WP_143075707.1">
    <property type="nucleotide sequence ID" value="NZ_FORX01000040.1"/>
</dbReference>
<sequence>MPHPSANSPWFTFDTPAHSDLRVYAFSGTEEVHKPYEFEIELIHESASIDFAELLGRPACLGIADKSGGVRHVSGVIRSFTQLHTANVHTHYRAVLVPRLWFLGLVTDHRIFQNMSVPRIIEQILKEQNFTGDSYAFKCFFDYAPREYCVQYGETALHFISRLCEEEG</sequence>
<evidence type="ECO:0000313" key="2">
    <source>
        <dbReference type="Proteomes" id="UP000198635"/>
    </source>
</evidence>
<feature type="non-terminal residue" evidence="1">
    <location>
        <position position="168"/>
    </location>
</feature>
<dbReference type="OrthoDB" id="5482463at2"/>
<dbReference type="Pfam" id="PF05954">
    <property type="entry name" value="Phage_GPD"/>
    <property type="match status" value="1"/>
</dbReference>
<reference evidence="2" key="1">
    <citation type="submission" date="2016-10" db="EMBL/GenBank/DDBJ databases">
        <authorList>
            <person name="Varghese N."/>
            <person name="Submissions S."/>
        </authorList>
    </citation>
    <scope>NUCLEOTIDE SEQUENCE [LARGE SCALE GENOMIC DNA]</scope>
    <source>
        <strain evidence="2">DSM 5918</strain>
    </source>
</reference>
<dbReference type="STRING" id="52560.SAMN04488082_1403"/>
<gene>
    <name evidence="1" type="ORF">SAMN04488082_1403</name>
</gene>
<dbReference type="SUPFAM" id="SSF69279">
    <property type="entry name" value="Phage tail proteins"/>
    <property type="match status" value="1"/>
</dbReference>
<evidence type="ECO:0000313" key="1">
    <source>
        <dbReference type="EMBL" id="SFK55689.1"/>
    </source>
</evidence>
<proteinExistence type="predicted"/>
<organism evidence="1 2">
    <name type="scientific">Desulfomicrobium apsheronum</name>
    <dbReference type="NCBI Taxonomy" id="52560"/>
    <lineage>
        <taxon>Bacteria</taxon>
        <taxon>Pseudomonadati</taxon>
        <taxon>Thermodesulfobacteriota</taxon>
        <taxon>Desulfovibrionia</taxon>
        <taxon>Desulfovibrionales</taxon>
        <taxon>Desulfomicrobiaceae</taxon>
        <taxon>Desulfomicrobium</taxon>
    </lineage>
</organism>
<dbReference type="NCBIfam" id="TIGR01646">
    <property type="entry name" value="vgr_GE"/>
    <property type="match status" value="1"/>
</dbReference>
<keyword evidence="2" id="KW-1185">Reference proteome</keyword>